<sequence length="210" mass="23864">MKIQITRDTIVTMVGSRKTPVAHCELLRRFAYQVARRGGVVRTGDALKADEYSYRGVRDLIYDTCLGYTGASRLARVYMGQDVSDNGYDGLKFEHMKGHFDHCRSGPRLEMWRKARLMAADIHPVWDKLDQWSKCQHARNIFQVLGAHLNRPSDLCVFFAEPQSGQFVAGGTNTAVQCAIEHGVPRINLWSLETMLEFEAWVIELEGETL</sequence>
<accession>A0AAU6W3M1</accession>
<gene>
    <name evidence="1" type="ORF">Cygsa01_00185</name>
</gene>
<evidence type="ECO:0000313" key="1">
    <source>
        <dbReference type="EMBL" id="XAI71231.1"/>
    </source>
</evidence>
<protein>
    <submittedName>
        <fullName evidence="1">DprA-like protein</fullName>
    </submittedName>
</protein>
<name>A0AAU6W3M1_9VIRU</name>
<reference evidence="1" key="1">
    <citation type="journal article" date="2024" name="J. Gen. Virol.">
        <title>Novel phages of Pseudomonas syringae unveil numerous potential auxiliary metabolic genes.</title>
        <authorList>
            <person name="Feltin C."/>
            <person name="Garneau J.R."/>
            <person name="Morris C.E."/>
            <person name="Berard A."/>
            <person name="Torres-Barcelo C."/>
        </authorList>
    </citation>
    <scope>NUCLEOTIDE SEQUENCE</scope>
</reference>
<proteinExistence type="predicted"/>
<dbReference type="EMBL" id="PP179332">
    <property type="protein sequence ID" value="XAI71231.1"/>
    <property type="molecule type" value="Genomic_DNA"/>
</dbReference>
<organism evidence="1">
    <name type="scientific">Pseudomonas phage Cygsa01</name>
    <dbReference type="NCBI Taxonomy" id="3138529"/>
    <lineage>
        <taxon>Viruses</taxon>
    </lineage>
</organism>